<evidence type="ECO:0000256" key="4">
    <source>
        <dbReference type="ARBA" id="ARBA00022989"/>
    </source>
</evidence>
<accession>A0A1G8ZZP6</accession>
<dbReference type="GO" id="GO:0005886">
    <property type="term" value="C:plasma membrane"/>
    <property type="evidence" value="ECO:0007669"/>
    <property type="project" value="UniProtKB-SubCell"/>
</dbReference>
<name>A0A1G8ZZP6_9EURY</name>
<evidence type="ECO:0000256" key="7">
    <source>
        <dbReference type="SAM" id="Phobius"/>
    </source>
</evidence>
<keyword evidence="5 7" id="KW-0472">Membrane</keyword>
<feature type="transmembrane region" description="Helical" evidence="7">
    <location>
        <begin position="136"/>
        <end position="156"/>
    </location>
</feature>
<feature type="transmembrane region" description="Helical" evidence="7">
    <location>
        <begin position="209"/>
        <end position="227"/>
    </location>
</feature>
<evidence type="ECO:0000313" key="8">
    <source>
        <dbReference type="EMBL" id="SDK19620.1"/>
    </source>
</evidence>
<evidence type="ECO:0000256" key="1">
    <source>
        <dbReference type="ARBA" id="ARBA00004651"/>
    </source>
</evidence>
<keyword evidence="4 7" id="KW-1133">Transmembrane helix</keyword>
<dbReference type="EMBL" id="FNFT01000005">
    <property type="protein sequence ID" value="SDK19620.1"/>
    <property type="molecule type" value="Genomic_DNA"/>
</dbReference>
<dbReference type="PANTHER" id="PTHR10010">
    <property type="entry name" value="SOLUTE CARRIER FAMILY 34 SODIUM PHOSPHATE , MEMBER 2-RELATED"/>
    <property type="match status" value="1"/>
</dbReference>
<sequence>MVPWEPIFAVVPGLILFFYGIENFSRELLSAAKGSFSIILGKMTSRPILGALIGAVVTALVQSSAATTIVTIGLVNAGTISFGQSLGIIIGSNVGTTITAQLVAFKMTAFGAVLIPVGFLVGAYGGRYKILGKPLFYFGLVFFSLNLISTSLAPFQSDPEIIGFITEFSALPLAILIGFLFTAMVQSSAVTTGLTVVLAQQGLLTLPQAIPFLLGANIGSTTTALLASSRMGLHSKRAAVAHFIFNFGGVLMILPFLGPFTELVMAIGGTEAQMVANAHLLFNLITASVFLLGIKQFGRLVERVVPGNEPEVLMRTRYLEDGLPEDTRAGFELIQMELKHAHEVTLNLFRAAMTYLATGRDADYLMVERLKNLNGYLDRRIEQALRSISTRPLSDREATEVVYLVRMSNEIGRLGYLGADLGEFFRRSIENGNGASAAQIKEVESIYRILDANIVGLGHIFPRIQETTVAELRARDIELQCVVNEHYRRQLASLKQEGDFGNSRYIEVLSIIEAANAKVRDLRKLAERYSTEVGVTPPASIGVDDPLPLTQPVAGDDKQGLPDLPVEGRVPGVHVEDGCGLEFSGGRDHDQVR</sequence>
<gene>
    <name evidence="8" type="ORF">SAMN04488571_10561</name>
</gene>
<dbReference type="Proteomes" id="UP000326500">
    <property type="component" value="Unassembled WGS sequence"/>
</dbReference>
<evidence type="ECO:0000256" key="2">
    <source>
        <dbReference type="ARBA" id="ARBA00022475"/>
    </source>
</evidence>
<dbReference type="GO" id="GO:0044341">
    <property type="term" value="P:sodium-dependent phosphate transport"/>
    <property type="evidence" value="ECO:0007669"/>
    <property type="project" value="InterPro"/>
</dbReference>
<proteinExistence type="predicted"/>
<feature type="transmembrane region" description="Helical" evidence="7">
    <location>
        <begin position="278"/>
        <end position="294"/>
    </location>
</feature>
<feature type="transmembrane region" description="Helical" evidence="7">
    <location>
        <begin position="69"/>
        <end position="91"/>
    </location>
</feature>
<reference evidence="8 9" key="1">
    <citation type="submission" date="2016-10" db="EMBL/GenBank/DDBJ databases">
        <authorList>
            <person name="Varghese N."/>
            <person name="Submissions S."/>
        </authorList>
    </citation>
    <scope>NUCLEOTIDE SEQUENCE [LARGE SCALE GENOMIC DNA]</scope>
    <source>
        <strain evidence="8 9">DSM 2373</strain>
    </source>
</reference>
<feature type="transmembrane region" description="Helical" evidence="7">
    <location>
        <begin position="103"/>
        <end position="124"/>
    </location>
</feature>
<feature type="transmembrane region" description="Helical" evidence="7">
    <location>
        <begin position="6"/>
        <end position="25"/>
    </location>
</feature>
<organism evidence="8 9">
    <name type="scientific">Methanoculleus thermophilus</name>
    <dbReference type="NCBI Taxonomy" id="2200"/>
    <lineage>
        <taxon>Archaea</taxon>
        <taxon>Methanobacteriati</taxon>
        <taxon>Methanobacteriota</taxon>
        <taxon>Stenosarchaea group</taxon>
        <taxon>Methanomicrobia</taxon>
        <taxon>Methanomicrobiales</taxon>
        <taxon>Methanomicrobiaceae</taxon>
        <taxon>Methanoculleus</taxon>
    </lineage>
</organism>
<dbReference type="AlphaFoldDB" id="A0A1G8ZZP6"/>
<dbReference type="GO" id="GO:0005436">
    <property type="term" value="F:sodium:phosphate symporter activity"/>
    <property type="evidence" value="ECO:0007669"/>
    <property type="project" value="InterPro"/>
</dbReference>
<dbReference type="PANTHER" id="PTHR10010:SF46">
    <property type="entry name" value="SODIUM-DEPENDENT PHOSPHATE TRANSPORT PROTEIN 2B"/>
    <property type="match status" value="1"/>
</dbReference>
<feature type="transmembrane region" description="Helical" evidence="7">
    <location>
        <begin position="46"/>
        <end position="63"/>
    </location>
</feature>
<dbReference type="SUPFAM" id="SSF109755">
    <property type="entry name" value="PhoU-like"/>
    <property type="match status" value="1"/>
</dbReference>
<dbReference type="STRING" id="2200.GCA_001571405_01631"/>
<evidence type="ECO:0000256" key="5">
    <source>
        <dbReference type="ARBA" id="ARBA00023136"/>
    </source>
</evidence>
<evidence type="ECO:0000256" key="3">
    <source>
        <dbReference type="ARBA" id="ARBA00022692"/>
    </source>
</evidence>
<dbReference type="NCBIfam" id="NF037997">
    <property type="entry name" value="Na_Pi_symport"/>
    <property type="match status" value="1"/>
</dbReference>
<evidence type="ECO:0000256" key="6">
    <source>
        <dbReference type="SAM" id="MobiDB-lite"/>
    </source>
</evidence>
<feature type="transmembrane region" description="Helical" evidence="7">
    <location>
        <begin position="239"/>
        <end position="258"/>
    </location>
</feature>
<keyword evidence="9" id="KW-1185">Reference proteome</keyword>
<dbReference type="Pfam" id="PF02690">
    <property type="entry name" value="Na_Pi_cotrans"/>
    <property type="match status" value="2"/>
</dbReference>
<keyword evidence="2" id="KW-1003">Cell membrane</keyword>
<evidence type="ECO:0000313" key="9">
    <source>
        <dbReference type="Proteomes" id="UP000326500"/>
    </source>
</evidence>
<comment type="subcellular location">
    <subcellularLocation>
        <location evidence="1">Cell membrane</location>
        <topology evidence="1">Multi-pass membrane protein</topology>
    </subcellularLocation>
</comment>
<feature type="transmembrane region" description="Helical" evidence="7">
    <location>
        <begin position="168"/>
        <end position="189"/>
    </location>
</feature>
<keyword evidence="3 7" id="KW-0812">Transmembrane</keyword>
<protein>
    <submittedName>
        <fullName evidence="8">Phosphate:Na+ symporter</fullName>
    </submittedName>
</protein>
<dbReference type="InterPro" id="IPR003841">
    <property type="entry name" value="Na/Pi_transpt"/>
</dbReference>
<feature type="region of interest" description="Disordered" evidence="6">
    <location>
        <begin position="540"/>
        <end position="567"/>
    </location>
</feature>